<organism evidence="1 2">
    <name type="scientific">Melastoma candidum</name>
    <dbReference type="NCBI Taxonomy" id="119954"/>
    <lineage>
        <taxon>Eukaryota</taxon>
        <taxon>Viridiplantae</taxon>
        <taxon>Streptophyta</taxon>
        <taxon>Embryophyta</taxon>
        <taxon>Tracheophyta</taxon>
        <taxon>Spermatophyta</taxon>
        <taxon>Magnoliopsida</taxon>
        <taxon>eudicotyledons</taxon>
        <taxon>Gunneridae</taxon>
        <taxon>Pentapetalae</taxon>
        <taxon>rosids</taxon>
        <taxon>malvids</taxon>
        <taxon>Myrtales</taxon>
        <taxon>Melastomataceae</taxon>
        <taxon>Melastomatoideae</taxon>
        <taxon>Melastomateae</taxon>
        <taxon>Melastoma</taxon>
    </lineage>
</organism>
<evidence type="ECO:0000313" key="1">
    <source>
        <dbReference type="EMBL" id="KAI4383080.1"/>
    </source>
</evidence>
<accession>A0ACB9RW03</accession>
<evidence type="ECO:0000313" key="2">
    <source>
        <dbReference type="Proteomes" id="UP001057402"/>
    </source>
</evidence>
<dbReference type="EMBL" id="CM042882">
    <property type="protein sequence ID" value="KAI4383080.1"/>
    <property type="molecule type" value="Genomic_DNA"/>
</dbReference>
<comment type="caution">
    <text evidence="1">The sequence shown here is derived from an EMBL/GenBank/DDBJ whole genome shotgun (WGS) entry which is preliminary data.</text>
</comment>
<keyword evidence="2" id="KW-1185">Reference proteome</keyword>
<dbReference type="Proteomes" id="UP001057402">
    <property type="component" value="Chromosome 3"/>
</dbReference>
<sequence>MGAVPSTRPSSTSGTILPCRWIRLPHSAAPPELPPPKGTEAPRNSLELEQPPFQASTHYKRDYGNLNIPMGIQIRTSSDRSPTGSIQESSPEVDSSSTGNRTPTLVARLMGLDILPASCSSSPRLSSTMEVTPPYSDRRPDYPHNRTRTLHAQQGPRRSWGSDMDAMNCSVTRSLPETPRVSLARRSTESTTDHRLSLQIINRENSNSTDEFDLSRFRTLLRRKEAKLREQEENRSPSHSPLKFIKPATDKVGRKVGVDITNMVKNRERDRRDREILVNHFKSKQESSLPSSSPKVCAQNSNQKNRSFIVDVPKLQILEEEQKATQPKCSRRCKKPAIIVDERFDSRLKKPVRDPQEETSIFARRLSPSSRAKSSSDIPERKCRKACPLPAKKDPSPPATKIPQKQQPQQQVCDSASPTWQSSTLQSSDSSNSLLPGETRNLVRDHARPKEGGDWSEEWLNFYVSRVLDSCSCYPEERDIISPSIDSKQHSESHALDPSMFHLIELETNLEDLTDCQLRHKWNRKLLFDLLGEIISDIQSRSARHNGGSRSGRVIAREVCGAIRSSPPADCQYLEDIDGLIEGDMARSKGYPEEDGVGLAQEIEEDIMEKLLRETAMACGVTFT</sequence>
<gene>
    <name evidence="1" type="ORF">MLD38_008960</name>
</gene>
<protein>
    <submittedName>
        <fullName evidence="1">Uncharacterized protein</fullName>
    </submittedName>
</protein>
<name>A0ACB9RW03_9MYRT</name>
<reference evidence="2" key="1">
    <citation type="journal article" date="2023" name="Front. Plant Sci.">
        <title>Chromosomal-level genome assembly of Melastoma candidum provides insights into trichome evolution.</title>
        <authorList>
            <person name="Zhong Y."/>
            <person name="Wu W."/>
            <person name="Sun C."/>
            <person name="Zou P."/>
            <person name="Liu Y."/>
            <person name="Dai S."/>
            <person name="Zhou R."/>
        </authorList>
    </citation>
    <scope>NUCLEOTIDE SEQUENCE [LARGE SCALE GENOMIC DNA]</scope>
</reference>
<proteinExistence type="predicted"/>